<organism evidence="3 4">
    <name type="scientific">Thiorhodovibrio winogradskyi</name>
    <dbReference type="NCBI Taxonomy" id="77007"/>
    <lineage>
        <taxon>Bacteria</taxon>
        <taxon>Pseudomonadati</taxon>
        <taxon>Pseudomonadota</taxon>
        <taxon>Gammaproteobacteria</taxon>
        <taxon>Chromatiales</taxon>
        <taxon>Chromatiaceae</taxon>
        <taxon>Thiorhodovibrio</taxon>
    </lineage>
</organism>
<feature type="region of interest" description="Disordered" evidence="1">
    <location>
        <begin position="38"/>
        <end position="72"/>
    </location>
</feature>
<sequence>MRTLLISLVATMLFMPLTAAADGQAAAAIFGQVLGAVSKQATSQQQQQQPQGRGRQAPQGANAAGGNQAGGADADAAAAMFGTILGIAASQATNKSGKGNRPQRPPQRR</sequence>
<reference evidence="3 4" key="1">
    <citation type="journal article" date="2023" name="Microorganisms">
        <title>Thiorhodovibrio frisius and Trv. litoralis spp. nov., Two Novel Members from a Clade of Fastidious Purple Sulfur Bacteria That Exhibit Unique Red-Shifted Light-Harvesting Capabilities.</title>
        <authorList>
            <person name="Methner A."/>
            <person name="Kuzyk S.B."/>
            <person name="Petersen J."/>
            <person name="Bauer S."/>
            <person name="Brinkmann H."/>
            <person name="Sichau K."/>
            <person name="Wanner G."/>
            <person name="Wolf J."/>
            <person name="Neumann-Schaal M."/>
            <person name="Henke P."/>
            <person name="Tank M."/>
            <person name="Sproer C."/>
            <person name="Bunk B."/>
            <person name="Overmann J."/>
        </authorList>
    </citation>
    <scope>NUCLEOTIDE SEQUENCE [LARGE SCALE GENOMIC DNA]</scope>
    <source>
        <strain evidence="3 4">DSM 6702</strain>
    </source>
</reference>
<feature type="compositionally biased region" description="Low complexity" evidence="1">
    <location>
        <begin position="44"/>
        <end position="72"/>
    </location>
</feature>
<dbReference type="EMBL" id="CP121472">
    <property type="protein sequence ID" value="WPL17255.1"/>
    <property type="molecule type" value="Genomic_DNA"/>
</dbReference>
<evidence type="ECO:0000313" key="4">
    <source>
        <dbReference type="Proteomes" id="UP001432180"/>
    </source>
</evidence>
<evidence type="ECO:0000256" key="2">
    <source>
        <dbReference type="SAM" id="SignalP"/>
    </source>
</evidence>
<feature type="chain" id="PRO_5046763223" evidence="2">
    <location>
        <begin position="22"/>
        <end position="109"/>
    </location>
</feature>
<evidence type="ECO:0000256" key="1">
    <source>
        <dbReference type="SAM" id="MobiDB-lite"/>
    </source>
</evidence>
<proteinExistence type="predicted"/>
<feature type="signal peptide" evidence="2">
    <location>
        <begin position="1"/>
        <end position="21"/>
    </location>
</feature>
<keyword evidence="4" id="KW-1185">Reference proteome</keyword>
<dbReference type="Proteomes" id="UP001432180">
    <property type="component" value="Chromosome"/>
</dbReference>
<protein>
    <submittedName>
        <fullName evidence="3">Uncharacterized protein</fullName>
    </submittedName>
</protein>
<name>A0ABZ0S8B7_9GAMM</name>
<keyword evidence="2" id="KW-0732">Signal</keyword>
<gene>
    <name evidence="3" type="ORF">Thiowin_02251</name>
</gene>
<dbReference type="RefSeq" id="WP_328987772.1">
    <property type="nucleotide sequence ID" value="NZ_CP121472.1"/>
</dbReference>
<accession>A0ABZ0S8B7</accession>
<evidence type="ECO:0000313" key="3">
    <source>
        <dbReference type="EMBL" id="WPL17255.1"/>
    </source>
</evidence>